<evidence type="ECO:0000256" key="1">
    <source>
        <dbReference type="ARBA" id="ARBA00008535"/>
    </source>
</evidence>
<dbReference type="InterPro" id="IPR006141">
    <property type="entry name" value="Intein_N"/>
</dbReference>
<dbReference type="GO" id="GO:0007267">
    <property type="term" value="P:cell-cell signaling"/>
    <property type="evidence" value="ECO:0007669"/>
    <property type="project" value="InterPro"/>
</dbReference>
<protein>
    <recommendedName>
        <fullName evidence="7">AIG1-type G domain-containing protein</fullName>
    </recommendedName>
</protein>
<dbReference type="GO" id="GO:0016539">
    <property type="term" value="P:intein-mediated protein splicing"/>
    <property type="evidence" value="ECO:0007669"/>
    <property type="project" value="InterPro"/>
</dbReference>
<dbReference type="AlphaFoldDB" id="A0AAE0STF0"/>
<evidence type="ECO:0000256" key="2">
    <source>
        <dbReference type="ARBA" id="ARBA00022473"/>
    </source>
</evidence>
<dbReference type="PROSITE" id="PS50817">
    <property type="entry name" value="INTEIN_N_TER"/>
    <property type="match status" value="1"/>
</dbReference>
<dbReference type="InterPro" id="IPR001657">
    <property type="entry name" value="Hedgehog"/>
</dbReference>
<dbReference type="Pfam" id="PF01079">
    <property type="entry name" value="Hint"/>
    <property type="match status" value="1"/>
</dbReference>
<dbReference type="CDD" id="cd00081">
    <property type="entry name" value="Hint"/>
    <property type="match status" value="1"/>
</dbReference>
<feature type="coiled-coil region" evidence="6">
    <location>
        <begin position="531"/>
        <end position="562"/>
    </location>
</feature>
<dbReference type="GO" id="GO:0016540">
    <property type="term" value="P:protein autoprocessing"/>
    <property type="evidence" value="ECO:0007669"/>
    <property type="project" value="InterPro"/>
</dbReference>
<keyword evidence="9" id="KW-1185">Reference proteome</keyword>
<organism evidence="8 9">
    <name type="scientific">Potamilus streckersoni</name>
    <dbReference type="NCBI Taxonomy" id="2493646"/>
    <lineage>
        <taxon>Eukaryota</taxon>
        <taxon>Metazoa</taxon>
        <taxon>Spiralia</taxon>
        <taxon>Lophotrochozoa</taxon>
        <taxon>Mollusca</taxon>
        <taxon>Bivalvia</taxon>
        <taxon>Autobranchia</taxon>
        <taxon>Heteroconchia</taxon>
        <taxon>Palaeoheterodonta</taxon>
        <taxon>Unionida</taxon>
        <taxon>Unionoidea</taxon>
        <taxon>Unionidae</taxon>
        <taxon>Ambleminae</taxon>
        <taxon>Lampsilini</taxon>
        <taxon>Potamilus</taxon>
    </lineage>
</organism>
<dbReference type="PRINTS" id="PR00632">
    <property type="entry name" value="SONICHHOG"/>
</dbReference>
<evidence type="ECO:0000256" key="4">
    <source>
        <dbReference type="ARBA" id="ARBA00022741"/>
    </source>
</evidence>
<gene>
    <name evidence="8" type="ORF">CHS0354_040077</name>
</gene>
<evidence type="ECO:0000256" key="5">
    <source>
        <dbReference type="ARBA" id="ARBA00023134"/>
    </source>
</evidence>
<dbReference type="InterPro" id="IPR027417">
    <property type="entry name" value="P-loop_NTPase"/>
</dbReference>
<evidence type="ECO:0000256" key="3">
    <source>
        <dbReference type="ARBA" id="ARBA00022729"/>
    </source>
</evidence>
<dbReference type="Gene3D" id="3.40.50.300">
    <property type="entry name" value="P-loop containing nucleotide triphosphate hydrolases"/>
    <property type="match status" value="1"/>
</dbReference>
<accession>A0AAE0STF0</accession>
<reference evidence="8" key="1">
    <citation type="journal article" date="2021" name="Genome Biol. Evol.">
        <title>A High-Quality Reference Genome for a Parasitic Bivalve with Doubly Uniparental Inheritance (Bivalvia: Unionida).</title>
        <authorList>
            <person name="Smith C.H."/>
        </authorList>
    </citation>
    <scope>NUCLEOTIDE SEQUENCE</scope>
    <source>
        <strain evidence="8">CHS0354</strain>
    </source>
</reference>
<dbReference type="FunFam" id="3.40.50.300:FF:000366">
    <property type="entry name" value="GTPase, IMAP family member 2"/>
    <property type="match status" value="1"/>
</dbReference>
<reference evidence="8" key="3">
    <citation type="submission" date="2023-05" db="EMBL/GenBank/DDBJ databases">
        <authorList>
            <person name="Smith C.H."/>
        </authorList>
    </citation>
    <scope>NUCLEOTIDE SEQUENCE</scope>
    <source>
        <strain evidence="8">CHS0354</strain>
        <tissue evidence="8">Mantle</tissue>
    </source>
</reference>
<keyword evidence="6" id="KW-0175">Coiled coil</keyword>
<dbReference type="InterPro" id="IPR045058">
    <property type="entry name" value="GIMA/IAN/Toc"/>
</dbReference>
<evidence type="ECO:0000259" key="7">
    <source>
        <dbReference type="PROSITE" id="PS51720"/>
    </source>
</evidence>
<sequence length="812" mass="92500">MAYIVPYQEGMCLGRTFHVLNNRSGKDIFSEESTSNPKSIYSIRTSITCKVIQSSEDVNKFFNISGGVSLWIKAGFMNVEGMGEYLTDDKSDEKCVEILAKTHVQTVTETMTSSQPIQTWRLNNSGTHYVRSITYGGELLARISITGSDSENQKEIREKVKANINFVDIASPQAKQSFKKMEEEVKNSSEINICYYCTGFSESLPRDIDGMFKALEDFPVKMKQINNGKKVPLRCELVPLTQLETGLNNNPLQKVSSHRLKELEDQYDDIRIARTILEKFRARDDVSLADEHSKKAKKLEMRIDDMHERLLKQTLKKLPPGDSLNIVLFGKSGHGKSATGNIIFGEYRFEELNSMSSVTRECKLECGEVGGRKINLVDTPGTMDTKNVKRSLDEIGTAIAFCPEGYHAFLLILRYDVRMTKEEWRAIKLLKQIFGRCVLDYTIIVFTHGDFFFNGKKRKEKTILEYIQNQEDNEFKKLVKDCGERCCIINNSEKDFVILREQVIEIITLIDKAIYHNDGKMYTNDLFHFAQAKLQKEREDLKTRKDRIKNAQKKELDALEREKEGKPKEEVEECAQRISEKRKQLILGVLRDKSQLEHNVGQKVAQKIIDSGRQCFPPDALIRLQDGTLIQLADLRVGDKILSFVSHGIVEYSEVYFFAHLNPNKSSQYITISTSDHKLKLTPDHHLYTVDIGGSINTFPARKIKVGDRILVLDEDTPSLKEEVVTNLSASIEVGIYAPITMSGTIIVDNVLASCYVDIVPPKFSHPMLWPLRQLYRMAPSLSARINTLGKGGYPAWIKFIMNKFLGSRKQL</sequence>
<dbReference type="SUPFAM" id="SSF52540">
    <property type="entry name" value="P-loop containing nucleoside triphosphate hydrolases"/>
    <property type="match status" value="1"/>
</dbReference>
<dbReference type="SUPFAM" id="SSF51294">
    <property type="entry name" value="Hedgehog/intein (Hint) domain"/>
    <property type="match status" value="1"/>
</dbReference>
<evidence type="ECO:0000313" key="8">
    <source>
        <dbReference type="EMBL" id="KAK3597702.1"/>
    </source>
</evidence>
<comment type="caution">
    <text evidence="8">The sequence shown here is derived from an EMBL/GenBank/DDBJ whole genome shotgun (WGS) entry which is preliminary data.</text>
</comment>
<dbReference type="SMART" id="SM00306">
    <property type="entry name" value="HintN"/>
    <property type="match status" value="1"/>
</dbReference>
<dbReference type="Pfam" id="PF04548">
    <property type="entry name" value="AIG1"/>
    <property type="match status" value="1"/>
</dbReference>
<dbReference type="PROSITE" id="PS51720">
    <property type="entry name" value="G_AIG1"/>
    <property type="match status" value="1"/>
</dbReference>
<reference evidence="8" key="2">
    <citation type="journal article" date="2021" name="Genome Biol. Evol.">
        <title>Developing a high-quality reference genome for a parasitic bivalve with doubly uniparental inheritance (Bivalvia: Unionida).</title>
        <authorList>
            <person name="Smith C.H."/>
        </authorList>
    </citation>
    <scope>NUCLEOTIDE SEQUENCE</scope>
    <source>
        <strain evidence="8">CHS0354</strain>
        <tissue evidence="8">Mantle</tissue>
    </source>
</reference>
<dbReference type="Gene3D" id="2.170.16.10">
    <property type="entry name" value="Hedgehog/Intein (Hint) domain"/>
    <property type="match status" value="1"/>
</dbReference>
<name>A0AAE0STF0_9BIVA</name>
<feature type="domain" description="AIG1-type G" evidence="7">
    <location>
        <begin position="321"/>
        <end position="531"/>
    </location>
</feature>
<dbReference type="InterPro" id="IPR001767">
    <property type="entry name" value="Hedgehog_Hint"/>
</dbReference>
<dbReference type="PANTHER" id="PTHR10903">
    <property type="entry name" value="GTPASE, IMAP FAMILY MEMBER-RELATED"/>
    <property type="match status" value="1"/>
</dbReference>
<dbReference type="GO" id="GO:0048731">
    <property type="term" value="P:system development"/>
    <property type="evidence" value="ECO:0007669"/>
    <property type="project" value="UniProtKB-ARBA"/>
</dbReference>
<keyword evidence="2" id="KW-0217">Developmental protein</keyword>
<dbReference type="InterPro" id="IPR036844">
    <property type="entry name" value="Hint_dom_sf"/>
</dbReference>
<proteinExistence type="inferred from homology"/>
<keyword evidence="5" id="KW-0342">GTP-binding</keyword>
<dbReference type="InterPro" id="IPR006703">
    <property type="entry name" value="G_AIG1"/>
</dbReference>
<evidence type="ECO:0000256" key="6">
    <source>
        <dbReference type="SAM" id="Coils"/>
    </source>
</evidence>
<evidence type="ECO:0000313" key="9">
    <source>
        <dbReference type="Proteomes" id="UP001195483"/>
    </source>
</evidence>
<dbReference type="EMBL" id="JAEAOA010002328">
    <property type="protein sequence ID" value="KAK3597702.1"/>
    <property type="molecule type" value="Genomic_DNA"/>
</dbReference>
<comment type="similarity">
    <text evidence="1">Belongs to the TRAFAC class TrmE-Era-EngA-EngB-Septin-like GTPase superfamily. AIG1/Toc34/Toc159-like paraseptin GTPase family. IAN subfamily.</text>
</comment>
<keyword evidence="3" id="KW-0732">Signal</keyword>
<dbReference type="InterPro" id="IPR003587">
    <property type="entry name" value="Hint_dom_N"/>
</dbReference>
<keyword evidence="4" id="KW-0547">Nucleotide-binding</keyword>
<dbReference type="Proteomes" id="UP001195483">
    <property type="component" value="Unassembled WGS sequence"/>
</dbReference>
<dbReference type="PANTHER" id="PTHR10903:SF184">
    <property type="entry name" value="GTP-BINDING PROTEIN A"/>
    <property type="match status" value="1"/>
</dbReference>
<dbReference type="GO" id="GO:0005525">
    <property type="term" value="F:GTP binding"/>
    <property type="evidence" value="ECO:0007669"/>
    <property type="project" value="UniProtKB-KW"/>
</dbReference>